<dbReference type="SUPFAM" id="SSF56801">
    <property type="entry name" value="Acetyl-CoA synthetase-like"/>
    <property type="match status" value="1"/>
</dbReference>
<dbReference type="PANTHER" id="PTHR45527:SF1">
    <property type="entry name" value="FATTY ACID SYNTHASE"/>
    <property type="match status" value="1"/>
</dbReference>
<evidence type="ECO:0000256" key="3">
    <source>
        <dbReference type="SAM" id="MobiDB-lite"/>
    </source>
</evidence>
<dbReference type="Gene3D" id="3.30.559.10">
    <property type="entry name" value="Chloramphenicol acetyltransferase-like domain"/>
    <property type="match status" value="2"/>
</dbReference>
<dbReference type="PANTHER" id="PTHR45527">
    <property type="entry name" value="NONRIBOSOMAL PEPTIDE SYNTHETASE"/>
    <property type="match status" value="1"/>
</dbReference>
<evidence type="ECO:0000313" key="5">
    <source>
        <dbReference type="EMBL" id="EDT38248.1"/>
    </source>
</evidence>
<dbReference type="Gene3D" id="3.30.559.30">
    <property type="entry name" value="Nonribosomal peptide synthetase, condensation domain"/>
    <property type="match status" value="2"/>
</dbReference>
<dbReference type="PATRIC" id="fig|396597.7.peg.1545"/>
<comment type="caution">
    <text evidence="5">The sequence shown here is derived from an EMBL/GenBank/DDBJ whole genome shotgun (WGS) entry which is preliminary data.</text>
</comment>
<feature type="domain" description="Carrier" evidence="4">
    <location>
        <begin position="955"/>
        <end position="1030"/>
    </location>
</feature>
<dbReference type="NCBIfam" id="TIGR01733">
    <property type="entry name" value="AA-adenyl-dom"/>
    <property type="match status" value="1"/>
</dbReference>
<reference evidence="5 6" key="1">
    <citation type="submission" date="2008-03" db="EMBL/GenBank/DDBJ databases">
        <title>Sequencing of the draft genome and assembly of Burkholderia ambifaria MEX-5.</title>
        <authorList>
            <consortium name="US DOE Joint Genome Institute (JGI-PGF)"/>
            <person name="Copeland A."/>
            <person name="Lucas S."/>
            <person name="Lapidus A."/>
            <person name="Glavina del Rio T."/>
            <person name="Dalin E."/>
            <person name="Tice H."/>
            <person name="Bruce D."/>
            <person name="Goodwin L."/>
            <person name="Pitluck S."/>
            <person name="Larimer F."/>
            <person name="Land M.L."/>
            <person name="Hauser L."/>
            <person name="Tiedje J."/>
            <person name="Richardson P."/>
        </authorList>
    </citation>
    <scope>NUCLEOTIDE SEQUENCE [LARGE SCALE GENOMIC DNA]</scope>
    <source>
        <strain evidence="5 6">MEX-5</strain>
    </source>
</reference>
<evidence type="ECO:0000256" key="1">
    <source>
        <dbReference type="ARBA" id="ARBA00022450"/>
    </source>
</evidence>
<dbReference type="Pfam" id="PF00501">
    <property type="entry name" value="AMP-binding"/>
    <property type="match status" value="1"/>
</dbReference>
<dbReference type="Gene3D" id="3.40.50.12780">
    <property type="entry name" value="N-terminal domain of ligase-like"/>
    <property type="match status" value="1"/>
</dbReference>
<dbReference type="InterPro" id="IPR020845">
    <property type="entry name" value="AMP-binding_CS"/>
</dbReference>
<dbReference type="InterPro" id="IPR020806">
    <property type="entry name" value="PKS_PP-bd"/>
</dbReference>
<gene>
    <name evidence="5" type="ORF">BamMEX5DRAFT_5973</name>
</gene>
<dbReference type="InterPro" id="IPR000873">
    <property type="entry name" value="AMP-dep_synth/lig_dom"/>
</dbReference>
<dbReference type="PROSITE" id="PS00455">
    <property type="entry name" value="AMP_BINDING"/>
    <property type="match status" value="1"/>
</dbReference>
<dbReference type="GO" id="GO:0043041">
    <property type="term" value="P:amino acid activation for nonribosomal peptide biosynthetic process"/>
    <property type="evidence" value="ECO:0007669"/>
    <property type="project" value="TreeGrafter"/>
</dbReference>
<dbReference type="PROSITE" id="PS50075">
    <property type="entry name" value="CARRIER"/>
    <property type="match status" value="1"/>
</dbReference>
<accession>B1TDV7</accession>
<evidence type="ECO:0000313" key="6">
    <source>
        <dbReference type="Proteomes" id="UP000004814"/>
    </source>
</evidence>
<dbReference type="InterPro" id="IPR045851">
    <property type="entry name" value="AMP-bd_C_sf"/>
</dbReference>
<organism evidence="5 6">
    <name type="scientific">Burkholderia ambifaria MEX-5</name>
    <dbReference type="NCBI Taxonomy" id="396597"/>
    <lineage>
        <taxon>Bacteria</taxon>
        <taxon>Pseudomonadati</taxon>
        <taxon>Pseudomonadota</taxon>
        <taxon>Betaproteobacteria</taxon>
        <taxon>Burkholderiales</taxon>
        <taxon>Burkholderiaceae</taxon>
        <taxon>Burkholderia</taxon>
        <taxon>Burkholderia cepacia complex</taxon>
    </lineage>
</organism>
<dbReference type="GO" id="GO:0031177">
    <property type="term" value="F:phosphopantetheine binding"/>
    <property type="evidence" value="ECO:0007669"/>
    <property type="project" value="InterPro"/>
</dbReference>
<name>B1TDV7_9BURK</name>
<dbReference type="InterPro" id="IPR036736">
    <property type="entry name" value="ACP-like_sf"/>
</dbReference>
<feature type="region of interest" description="Disordered" evidence="3">
    <location>
        <begin position="1030"/>
        <end position="1057"/>
    </location>
</feature>
<sequence>MPTDVNDVLPLTNSQRVMWLQWKYAPHDPAYNNPLLFELDGNLDVDRLKRAFVAVAGAHPAIRMRFLEQAGEPLQYADRLSHDPLEFIDLSGLESSARLQRIEAALDACLLAPFDLHGEPVFRFLLIRTRPDGYLLALNIHHICVDGTSAQILLNDISSAYNDHAAYVAAPETRASQGFSDTLDWERQRWADGAHRETEAAWRAYLSGRTCSVDFGKLVFDGERPARAGACQYRWSLPGTLQARLRSMNRKTRTTPFVVLMSAFGVLLHRYLQQDALAIAYPVDTRPGGFERIFGSFINYVPAFVDVTPDLTVDALFERVRQQRRKTKSIVDFPQLDLMRLVRQNLADPASPCLNVALIPARFALDSLRLNGIDVEQMPRFVGSAKQDLALLYDGDDALSLILEYREGLLSESMAQQLARDFSELVERMVDRQDVRIGDLELGGQRAFAGRHAVLADPAPQLSAGALIEAVLREQPSRQAVGEPGRTITNRALLEAANRVAWKLAAADVKAGDRVGVSMPRSGVLLAALLGIWQAGAIYVPLPANLPAARRAHIARDAELTVHLHQNAAAAASPRDLVLTDDLFDDADADAFPAVAVDPDSPAYLIYTSGSTGSPKGVEVTHRNVAGFLSAMRRALPMSRDDRLLATTTIGFDISLLELLLPLVVGAAVVPCPEHVRLDAKALEAMIERERISWLQGTPSFFNVLRAGGWRGARQLNVLCGGESIDASTHGFLRDTCAAVWQVYGPTEATIWSMIAAPDADPAAGLGEPLGNTTIHLLDAHGQTVPRFSKGEICIGGHGVARGYRNRRALTDERFVEIPGAGRVYRTGDFAFRDMNERLRFLGREDGQVKIRGFRVELGEIEKQIEALGQVRKAVVQVRSSPAEEPRLLAWVEPIPDGVRDAAALRDALSLALPAYMVPSQIAWVDAWPLNANGKIDRGALPEQAQPAAATGDARPFDPLAPALQAIYADALGLETIDCDATLMVLGGHSLSAVRILAQIRQKLDIEVSLEAFMTHSSVTALAGHLRASGLAPDGGDETARAPAGATPPRSAHDGVPAPAARLDVLAPSAGERALYFLDSVAAVRETYNIPVGLHFPAGVAIDVLERALRQVLDAHESLRAAFEPTAAGLVKRIHPTPAGALVERHRATDWGVLRPMLNRLLREPFDLHCSPLLRVHYFPLLDGGAAVFYLFHHIVVDGIGCGNFLREMAHAYEAMLAGGAPSRPPEPAPEAGGRPADASARADELIGRFGLVDRVLNLPYRAPFPEVRTLAGDSFPLVIPAALRAELDDYSRTAGVPLATLFLSAFALALHHFSRDRVINIGLAAMNRTPETLQAIGLYTNTIVLPVDIDPADRLGDFVNRVTGSLFTIYGYADVPFEEVASRLVEYATLGRTPVFQAFFNFIDRSMYAFSMADLPVSEIPLRPTGSKFELSLEVNDFRTHTQVFIEYSADVFDAAQIDDIASEFNRILFECVRSPGETVERLALTTHP</sequence>
<keyword evidence="2" id="KW-0597">Phosphoprotein</keyword>
<dbReference type="InterPro" id="IPR042099">
    <property type="entry name" value="ANL_N_sf"/>
</dbReference>
<keyword evidence="1" id="KW-0596">Phosphopantetheine</keyword>
<dbReference type="Gene3D" id="1.10.1200.10">
    <property type="entry name" value="ACP-like"/>
    <property type="match status" value="1"/>
</dbReference>
<dbReference type="Pfam" id="PF00550">
    <property type="entry name" value="PP-binding"/>
    <property type="match status" value="1"/>
</dbReference>
<evidence type="ECO:0000256" key="2">
    <source>
        <dbReference type="ARBA" id="ARBA00022553"/>
    </source>
</evidence>
<dbReference type="RefSeq" id="WP_006761719.1">
    <property type="nucleotide sequence ID" value="NZ_ABLK01000310.1"/>
</dbReference>
<dbReference type="SUPFAM" id="SSF52777">
    <property type="entry name" value="CoA-dependent acyltransferases"/>
    <property type="match status" value="4"/>
</dbReference>
<dbReference type="SUPFAM" id="SSF47336">
    <property type="entry name" value="ACP-like"/>
    <property type="match status" value="1"/>
</dbReference>
<dbReference type="GO" id="GO:0005737">
    <property type="term" value="C:cytoplasm"/>
    <property type="evidence" value="ECO:0007669"/>
    <property type="project" value="TreeGrafter"/>
</dbReference>
<proteinExistence type="predicted"/>
<dbReference type="InterPro" id="IPR010071">
    <property type="entry name" value="AA_adenyl_dom"/>
</dbReference>
<dbReference type="Gene3D" id="3.30.300.30">
    <property type="match status" value="1"/>
</dbReference>
<dbReference type="GO" id="GO:0044550">
    <property type="term" value="P:secondary metabolite biosynthetic process"/>
    <property type="evidence" value="ECO:0007669"/>
    <property type="project" value="TreeGrafter"/>
</dbReference>
<dbReference type="SMART" id="SM00823">
    <property type="entry name" value="PKS_PP"/>
    <property type="match status" value="1"/>
</dbReference>
<feature type="compositionally biased region" description="Low complexity" evidence="3">
    <location>
        <begin position="1041"/>
        <end position="1050"/>
    </location>
</feature>
<dbReference type="InterPro" id="IPR001242">
    <property type="entry name" value="Condensation_dom"/>
</dbReference>
<dbReference type="InterPro" id="IPR009081">
    <property type="entry name" value="PP-bd_ACP"/>
</dbReference>
<dbReference type="InterPro" id="IPR023213">
    <property type="entry name" value="CAT-like_dom_sf"/>
</dbReference>
<dbReference type="Proteomes" id="UP000004814">
    <property type="component" value="Unassembled WGS sequence"/>
</dbReference>
<evidence type="ECO:0000259" key="4">
    <source>
        <dbReference type="PROSITE" id="PS50075"/>
    </source>
</evidence>
<dbReference type="Pfam" id="PF00668">
    <property type="entry name" value="Condensation"/>
    <property type="match status" value="2"/>
</dbReference>
<dbReference type="GO" id="GO:0003824">
    <property type="term" value="F:catalytic activity"/>
    <property type="evidence" value="ECO:0007669"/>
    <property type="project" value="InterPro"/>
</dbReference>
<dbReference type="EMBL" id="ABLK01000310">
    <property type="protein sequence ID" value="EDT38248.1"/>
    <property type="molecule type" value="Genomic_DNA"/>
</dbReference>
<protein>
    <submittedName>
        <fullName evidence="5">Amino acid adenylation domain protein</fullName>
    </submittedName>
</protein>